<feature type="compositionally biased region" description="Acidic residues" evidence="1">
    <location>
        <begin position="143"/>
        <end position="165"/>
    </location>
</feature>
<accession>A0AAW1DK83</accession>
<sequence>MSTEYLEIMTSLGDIINIAYKIKAAPFASIKIVYKLIFEEEGDKRSRKRIREFRGFDFTKGSKQYEAKLKFIDENFSVNDLTLISLILDLNHNEAKDKLIIFICDSLLNVDALRDSNYNNEEEEDEEEDKDDVSEIQVNNDDVNLEDDKKDEEDSEEEDEEEDQIESTAIRNKTNVKKTRRVCRKTSIL</sequence>
<proteinExistence type="predicted"/>
<dbReference type="AlphaFoldDB" id="A0AAW1DK83"/>
<dbReference type="EMBL" id="JAPXFL010000002">
    <property type="protein sequence ID" value="KAK9510455.1"/>
    <property type="molecule type" value="Genomic_DNA"/>
</dbReference>
<dbReference type="Proteomes" id="UP001461498">
    <property type="component" value="Unassembled WGS sequence"/>
</dbReference>
<organism evidence="2 3">
    <name type="scientific">Rhynocoris fuscipes</name>
    <dbReference type="NCBI Taxonomy" id="488301"/>
    <lineage>
        <taxon>Eukaryota</taxon>
        <taxon>Metazoa</taxon>
        <taxon>Ecdysozoa</taxon>
        <taxon>Arthropoda</taxon>
        <taxon>Hexapoda</taxon>
        <taxon>Insecta</taxon>
        <taxon>Pterygota</taxon>
        <taxon>Neoptera</taxon>
        <taxon>Paraneoptera</taxon>
        <taxon>Hemiptera</taxon>
        <taxon>Heteroptera</taxon>
        <taxon>Panheteroptera</taxon>
        <taxon>Cimicomorpha</taxon>
        <taxon>Reduviidae</taxon>
        <taxon>Harpactorinae</taxon>
        <taxon>Harpactorini</taxon>
        <taxon>Rhynocoris</taxon>
    </lineage>
</organism>
<name>A0AAW1DK83_9HEMI</name>
<evidence type="ECO:0000313" key="3">
    <source>
        <dbReference type="Proteomes" id="UP001461498"/>
    </source>
</evidence>
<evidence type="ECO:0000313" key="2">
    <source>
        <dbReference type="EMBL" id="KAK9510455.1"/>
    </source>
</evidence>
<evidence type="ECO:0000256" key="1">
    <source>
        <dbReference type="SAM" id="MobiDB-lite"/>
    </source>
</evidence>
<protein>
    <submittedName>
        <fullName evidence="2">Uncharacterized protein</fullName>
    </submittedName>
</protein>
<gene>
    <name evidence="2" type="ORF">O3M35_005240</name>
</gene>
<comment type="caution">
    <text evidence="2">The sequence shown here is derived from an EMBL/GenBank/DDBJ whole genome shotgun (WGS) entry which is preliminary data.</text>
</comment>
<reference evidence="2 3" key="1">
    <citation type="submission" date="2022-12" db="EMBL/GenBank/DDBJ databases">
        <title>Chromosome-level genome assembly of true bugs.</title>
        <authorList>
            <person name="Ma L."/>
            <person name="Li H."/>
        </authorList>
    </citation>
    <scope>NUCLEOTIDE SEQUENCE [LARGE SCALE GENOMIC DNA]</scope>
    <source>
        <strain evidence="2">Lab_2022b</strain>
    </source>
</reference>
<keyword evidence="3" id="KW-1185">Reference proteome</keyword>
<feature type="region of interest" description="Disordered" evidence="1">
    <location>
        <begin position="119"/>
        <end position="177"/>
    </location>
</feature>
<feature type="compositionally biased region" description="Acidic residues" evidence="1">
    <location>
        <begin position="120"/>
        <end position="134"/>
    </location>
</feature>